<feature type="region of interest" description="Disordered" evidence="1">
    <location>
        <begin position="1336"/>
        <end position="1357"/>
    </location>
</feature>
<evidence type="ECO:0000313" key="2">
    <source>
        <dbReference type="EMBL" id="KIN04333.1"/>
    </source>
</evidence>
<evidence type="ECO:0008006" key="4">
    <source>
        <dbReference type="Google" id="ProtNLM"/>
    </source>
</evidence>
<dbReference type="OrthoDB" id="1262810at2759"/>
<dbReference type="InterPro" id="IPR052957">
    <property type="entry name" value="Auxin_embryo_med"/>
</dbReference>
<proteinExistence type="predicted"/>
<dbReference type="STRING" id="913774.A0A0C3DQL0"/>
<dbReference type="PANTHER" id="PTHR32387">
    <property type="entry name" value="WU:FJ29H11"/>
    <property type="match status" value="1"/>
</dbReference>
<dbReference type="SUPFAM" id="SSF55874">
    <property type="entry name" value="ATPase domain of HSP90 chaperone/DNA topoisomerase II/histidine kinase"/>
    <property type="match status" value="1"/>
</dbReference>
<gene>
    <name evidence="2" type="ORF">OIDMADRAFT_178377</name>
</gene>
<accession>A0A0C3DQL0</accession>
<dbReference type="NCBIfam" id="NF047352">
    <property type="entry name" value="P_loop_sacsin"/>
    <property type="match status" value="1"/>
</dbReference>
<protein>
    <recommendedName>
        <fullName evidence="4">Protein NO VEIN C-terminal domain-containing protein</fullName>
    </recommendedName>
</protein>
<dbReference type="Proteomes" id="UP000054321">
    <property type="component" value="Unassembled WGS sequence"/>
</dbReference>
<evidence type="ECO:0000256" key="1">
    <source>
        <dbReference type="SAM" id="MobiDB-lite"/>
    </source>
</evidence>
<feature type="region of interest" description="Disordered" evidence="1">
    <location>
        <begin position="1376"/>
        <end position="1404"/>
    </location>
</feature>
<dbReference type="EMBL" id="KN832873">
    <property type="protein sequence ID" value="KIN04333.1"/>
    <property type="molecule type" value="Genomic_DNA"/>
</dbReference>
<sequence length="1637" mass="186873">MSNSLDITPAEARAIVLKAAGRNGWISQEDRNNSPPGTLVALDNTREQLGNLLEIISHNLSSTNARFALELVQNAEDNKFTRARQLGQQPYIRFKVRPTSIVVECNEDGFTEENVKSISDVAKSSKSKARGYIGEKGIGFKSVFQVATAVHIQSNSFSFSFRYGEGATRDKLGIITPILEDELIPVDARPLTRMTLTPFQAEAAIPYTSLVAQFQEDIPDNLLLFLSTLKKIEILCQHPDERSTLKTFRKIERDNGRMVHVLKSVEDPHHADGTLVPDNPPDRYYIAKRDITQLSPHTSRPDIDSCEVVLAFPVDGASQPLISFQSCFAFLPIRKTNFSFIIQADFILPANREDIINTPRNRDILRGVAETFRDAVLQFVSSDSPLRYKWIKYLPSSQSLGGVWDMLPTEIIRLLPVENILYSQESPIPCQPRMLRILPGTHLDSSGQPLFHDRRGINRKYLCLRYDPEDIEIFRNVFDLHDIEDIHMYHRIKQDLESSSSKMMGRETDDSWHSRAASLILSILSRASTGLINMIRELPLIPLNNGEWVDASNEELYFPAETGPEIPRDLITTVDPGAAANDFRKALFTKLGVTDVLPQTVVDRLLRYYSRSGGASDLSFSMVHVSYLYWHHESRDDHRLSLVWLYETHGRKVTSRRNLMYFQTADEYGPYELLKAYEHPTDPSRNIAECPVSFLKSEYMTLFPPSTRRHGSSWLKWLEKGLGVRRIPRIKLDGGSLSTEFRHIIRYRPDKVVGTLKKHWDDYDADMSRPIVNTLSQSKITCLGGQLRSLKDTYLPLQDLKDRVQALGIGQEFPFLRVSDDLEANMVLRDWRFLHEFDVGFEPDLNFYVEVLRQHEKRRYRDWGNEIKVKILKTYEFIADNCSDSQREGLCEMIDTWELILDPCSFQDNASGPTWIDIQSCAWRGPVDLLAKKPLAEVPEYRNNPKLSKFFREILDIEDTTWIDYLEMVSNLRRLTRSSPNLPEKVLRLYHLLLSDGRSTPNWTQISERFETEGLIYIPSTSSWVSPSECLWDSPVQIDGKSLILQSYPEELKPFFLERLRISPASLSTLVEELFALATRHPTVQRMKQLIWAINGMRPRPNDLNILSTSNFLPVRVPQPGAADQIEFRACQGDFAIVDRIKLAEIFEGRVEFLDFSLEEILQLEPFLKSLGLGSKYLSLLCREETDCQGESLLDNRLTADFNGRAYDLLRCAVSYRSVLATLNPQSMLNQLCSASILRTNSISTKYTIQRSGEDITRQILSGHVHIRERENTWNVYVPENRRDRELCYSLSFPEALTKLFRIPPAAREIISNVLSKPIYILDDILEAEGIGMVPDIASPSRPADDESSAEDPSEQDLIAVEDTVVSLRSSLAQATPASSVRRSHSPPATDQIHGPPELLSPEVADGRTYYSRDAYRDLLENVIRLASQTNLPHLNSRATVGNNQFLEGFDRVITFGIRSQGQMNHDTKIGAAGELFVFELLSTLGLPRFDRPNWESTIRGLVAIHPRYTSLENWPGRETADITYDDQSGVLTAILIARGYLDEQVWRDARPKYFMEVKTTTGECGDRLYISVNQYRLMQRYTFPRGQSVPNVYIIFRVFNLGRNNLGVKLYVDPEAHRLRGDLVFESQSWTVRPRM</sequence>
<dbReference type="Gene3D" id="3.30.565.10">
    <property type="entry name" value="Histidine kinase-like ATPase, C-terminal domain"/>
    <property type="match status" value="1"/>
</dbReference>
<reference evidence="3" key="2">
    <citation type="submission" date="2015-01" db="EMBL/GenBank/DDBJ databases">
        <title>Evolutionary Origins and Diversification of the Mycorrhizal Mutualists.</title>
        <authorList>
            <consortium name="DOE Joint Genome Institute"/>
            <consortium name="Mycorrhizal Genomics Consortium"/>
            <person name="Kohler A."/>
            <person name="Kuo A."/>
            <person name="Nagy L.G."/>
            <person name="Floudas D."/>
            <person name="Copeland A."/>
            <person name="Barry K.W."/>
            <person name="Cichocki N."/>
            <person name="Veneault-Fourrey C."/>
            <person name="LaButti K."/>
            <person name="Lindquist E.A."/>
            <person name="Lipzen A."/>
            <person name="Lundell T."/>
            <person name="Morin E."/>
            <person name="Murat C."/>
            <person name="Riley R."/>
            <person name="Ohm R."/>
            <person name="Sun H."/>
            <person name="Tunlid A."/>
            <person name="Henrissat B."/>
            <person name="Grigoriev I.V."/>
            <person name="Hibbett D.S."/>
            <person name="Martin F."/>
        </authorList>
    </citation>
    <scope>NUCLEOTIDE SEQUENCE [LARGE SCALE GENOMIC DNA]</scope>
    <source>
        <strain evidence="3">Zn</strain>
    </source>
</reference>
<dbReference type="InterPro" id="IPR036890">
    <property type="entry name" value="HATPase_C_sf"/>
</dbReference>
<keyword evidence="3" id="KW-1185">Reference proteome</keyword>
<dbReference type="HOGENOM" id="CLU_000570_3_0_1"/>
<organism evidence="2 3">
    <name type="scientific">Oidiodendron maius (strain Zn)</name>
    <dbReference type="NCBI Taxonomy" id="913774"/>
    <lineage>
        <taxon>Eukaryota</taxon>
        <taxon>Fungi</taxon>
        <taxon>Dikarya</taxon>
        <taxon>Ascomycota</taxon>
        <taxon>Pezizomycotina</taxon>
        <taxon>Leotiomycetes</taxon>
        <taxon>Leotiomycetes incertae sedis</taxon>
        <taxon>Myxotrichaceae</taxon>
        <taxon>Oidiodendron</taxon>
    </lineage>
</organism>
<dbReference type="InParanoid" id="A0A0C3DQL0"/>
<evidence type="ECO:0000313" key="3">
    <source>
        <dbReference type="Proteomes" id="UP000054321"/>
    </source>
</evidence>
<dbReference type="PANTHER" id="PTHR32387:SF0">
    <property type="entry name" value="PROTEIN NO VEIN"/>
    <property type="match status" value="1"/>
</dbReference>
<name>A0A0C3DQL0_OIDMZ</name>
<feature type="compositionally biased region" description="Acidic residues" evidence="1">
    <location>
        <begin position="1346"/>
        <end position="1355"/>
    </location>
</feature>
<reference evidence="2 3" key="1">
    <citation type="submission" date="2014-04" db="EMBL/GenBank/DDBJ databases">
        <authorList>
            <consortium name="DOE Joint Genome Institute"/>
            <person name="Kuo A."/>
            <person name="Martino E."/>
            <person name="Perotto S."/>
            <person name="Kohler A."/>
            <person name="Nagy L.G."/>
            <person name="Floudas D."/>
            <person name="Copeland A."/>
            <person name="Barry K.W."/>
            <person name="Cichocki N."/>
            <person name="Veneault-Fourrey C."/>
            <person name="LaButti K."/>
            <person name="Lindquist E.A."/>
            <person name="Lipzen A."/>
            <person name="Lundell T."/>
            <person name="Morin E."/>
            <person name="Murat C."/>
            <person name="Sun H."/>
            <person name="Tunlid A."/>
            <person name="Henrissat B."/>
            <person name="Grigoriev I.V."/>
            <person name="Hibbett D.S."/>
            <person name="Martin F."/>
            <person name="Nordberg H.P."/>
            <person name="Cantor M.N."/>
            <person name="Hua S.X."/>
        </authorList>
    </citation>
    <scope>NUCLEOTIDE SEQUENCE [LARGE SCALE GENOMIC DNA]</scope>
    <source>
        <strain evidence="2 3">Zn</strain>
    </source>
</reference>